<dbReference type="SUPFAM" id="SSF52540">
    <property type="entry name" value="P-loop containing nucleoside triphosphate hydrolases"/>
    <property type="match status" value="1"/>
</dbReference>
<dbReference type="AlphaFoldDB" id="A0A644ZUC1"/>
<protein>
    <recommendedName>
        <fullName evidence="2">Novel STAND NTPase 3 domain-containing protein</fullName>
    </recommendedName>
</protein>
<evidence type="ECO:0000313" key="3">
    <source>
        <dbReference type="EMBL" id="MPM42253.1"/>
    </source>
</evidence>
<organism evidence="3">
    <name type="scientific">bioreactor metagenome</name>
    <dbReference type="NCBI Taxonomy" id="1076179"/>
    <lineage>
        <taxon>unclassified sequences</taxon>
        <taxon>metagenomes</taxon>
        <taxon>ecological metagenomes</taxon>
    </lineage>
</organism>
<dbReference type="InterPro" id="IPR049050">
    <property type="entry name" value="nSTAND3"/>
</dbReference>
<reference evidence="3" key="1">
    <citation type="submission" date="2019-08" db="EMBL/GenBank/DDBJ databases">
        <authorList>
            <person name="Kucharzyk K."/>
            <person name="Murdoch R.W."/>
            <person name="Higgins S."/>
            <person name="Loffler F."/>
        </authorList>
    </citation>
    <scope>NUCLEOTIDE SEQUENCE</scope>
</reference>
<sequence length="733" mass="81231">MACVFRDILGQTLQIFAEGVDGGRDAAFKGIWSPAGTTEAHYGSYCVQCKHTSKVSKTLSLSVVNGEFKKVTRLAAEGLCDTYFLVTNYSVPADVAAELEKRFINAGAKRAFVYGAEWLNQTIALNPRLRRLVPRIYGLGDLTQIITHQAYAQAREVLDSIAPDLGCFVPTSAYRKCAHALQEHGFVLLIGEPASGKTMISNLMALSAADEWGLQTIMVSSPTDFTKHWNPEDPGQFLWVDDAFGATQYDASRAGEWNLHLTKLKAAIKAGARVVFTSRDYIFAAAKRDLKLSAFELFDDSRVLIRVEELTQAEREMILYNHLKSGSQPRDFKTRVKPFLEAAAKVPKFLPEISRRFANPKFTKRMVANEAGVLNFFAEPVQVLLDVVDTLAASEKAALGLVFIAAGKLSIPLTVDSNVASVLEFLGVTVGEVKSALASLDDSLLKRVIDSSGSHWTFRHPTIRDAYATMVGRNPELIDVYLAGVTTERMLKEVTCGETSIQGVRIVVPSSRYHVVAKRLNDYKPASHSWQDPKLVFLSSRCSAEFIAIHFKDKNIAELIPASHIAAYDSGLGVLGKLNRAGLLEEGVRQPLAARIVKMCKQDRSCKSLESSAFRALLTDTEYQSAALNIGFDVLTNGPQLIEDLKSEWDAETDPSEVFYDFDRTLEFIEWDELFDEDQQAEATTLRKLVEEAERELNERYEETPYEKLGAEEAVQATPATTKSKSVFDDVDE</sequence>
<dbReference type="EMBL" id="VSSQ01009660">
    <property type="protein sequence ID" value="MPM42253.1"/>
    <property type="molecule type" value="Genomic_DNA"/>
</dbReference>
<evidence type="ECO:0000259" key="2">
    <source>
        <dbReference type="Pfam" id="PF20720"/>
    </source>
</evidence>
<feature type="compositionally biased region" description="Basic and acidic residues" evidence="1">
    <location>
        <begin position="697"/>
        <end position="711"/>
    </location>
</feature>
<proteinExistence type="predicted"/>
<dbReference type="InterPro" id="IPR027417">
    <property type="entry name" value="P-loop_NTPase"/>
</dbReference>
<name>A0A644ZUC1_9ZZZZ</name>
<comment type="caution">
    <text evidence="3">The sequence shown here is derived from an EMBL/GenBank/DDBJ whole genome shotgun (WGS) entry which is preliminary data.</text>
</comment>
<accession>A0A644ZUC1</accession>
<feature type="region of interest" description="Disordered" evidence="1">
    <location>
        <begin position="697"/>
        <end position="733"/>
    </location>
</feature>
<evidence type="ECO:0000256" key="1">
    <source>
        <dbReference type="SAM" id="MobiDB-lite"/>
    </source>
</evidence>
<gene>
    <name evidence="3" type="ORF">SDC9_88918</name>
</gene>
<dbReference type="Pfam" id="PF20720">
    <property type="entry name" value="nSTAND3"/>
    <property type="match status" value="1"/>
</dbReference>
<feature type="domain" description="Novel STAND NTPase 3" evidence="2">
    <location>
        <begin position="168"/>
        <end position="324"/>
    </location>
</feature>